<evidence type="ECO:0000313" key="3">
    <source>
        <dbReference type="EMBL" id="MFC4518293.1"/>
    </source>
</evidence>
<sequence>MKWFRFPVMAAVVALTLTAGMTSAADGASGVPVAGTVAAAPMDHTGVQGGEVVVPAGQTRTASVPCPAGQEPSGGGGVRDGKGLFLTASSPSGNSWVVKFSNESGVDRRGAAFAVCTAQSHTRVADSPVPVAAHALSSISFTRCPGNQVPTGGGWESTGTDVVGLRFAASGQSYNVVVFNNSNAPQNFNAVALCSEVNHEPRLSNQISVPAGQEAVVTAHCDPGQVASGGGSFPQGQAFIGDSHALADGTGWQITAENTTGADQKVIAQAICTSS</sequence>
<dbReference type="RefSeq" id="WP_417924569.1">
    <property type="nucleotide sequence ID" value="NZ_JBHSFS010000042.1"/>
</dbReference>
<name>A0ABV9BWM3_9ACTN</name>
<reference evidence="4" key="1">
    <citation type="journal article" date="2019" name="Int. J. Syst. Evol. Microbiol.">
        <title>The Global Catalogue of Microorganisms (GCM) 10K type strain sequencing project: providing services to taxonomists for standard genome sequencing and annotation.</title>
        <authorList>
            <consortium name="The Broad Institute Genomics Platform"/>
            <consortium name="The Broad Institute Genome Sequencing Center for Infectious Disease"/>
            <person name="Wu L."/>
            <person name="Ma J."/>
        </authorList>
    </citation>
    <scope>NUCLEOTIDE SEQUENCE [LARGE SCALE GENOMIC DNA]</scope>
    <source>
        <strain evidence="4">CECT 8064</strain>
    </source>
</reference>
<keyword evidence="2" id="KW-0732">Signal</keyword>
<proteinExistence type="predicted"/>
<keyword evidence="4" id="KW-1185">Reference proteome</keyword>
<organism evidence="3 4">
    <name type="scientific">Streptomyces ehimensis</name>
    <dbReference type="NCBI Taxonomy" id="68195"/>
    <lineage>
        <taxon>Bacteria</taxon>
        <taxon>Bacillati</taxon>
        <taxon>Actinomycetota</taxon>
        <taxon>Actinomycetes</taxon>
        <taxon>Kitasatosporales</taxon>
        <taxon>Streptomycetaceae</taxon>
        <taxon>Streptomyces</taxon>
    </lineage>
</organism>
<evidence type="ECO:0000256" key="1">
    <source>
        <dbReference type="SAM" id="MobiDB-lite"/>
    </source>
</evidence>
<dbReference type="Proteomes" id="UP001595990">
    <property type="component" value="Unassembled WGS sequence"/>
</dbReference>
<evidence type="ECO:0008006" key="5">
    <source>
        <dbReference type="Google" id="ProtNLM"/>
    </source>
</evidence>
<dbReference type="Gene3D" id="2.60.120.690">
    <property type="entry name" value="Proprotein convertase subtilisin/kexin type 9"/>
    <property type="match status" value="1"/>
</dbReference>
<evidence type="ECO:0000313" key="4">
    <source>
        <dbReference type="Proteomes" id="UP001595990"/>
    </source>
</evidence>
<feature type="chain" id="PRO_5045337881" description="Secreted protein" evidence="2">
    <location>
        <begin position="25"/>
        <end position="275"/>
    </location>
</feature>
<comment type="caution">
    <text evidence="3">The sequence shown here is derived from an EMBL/GenBank/DDBJ whole genome shotgun (WGS) entry which is preliminary data.</text>
</comment>
<gene>
    <name evidence="3" type="ORF">ACFPEN_36175</name>
</gene>
<feature type="signal peptide" evidence="2">
    <location>
        <begin position="1"/>
        <end position="24"/>
    </location>
</feature>
<feature type="region of interest" description="Disordered" evidence="1">
    <location>
        <begin position="60"/>
        <end position="81"/>
    </location>
</feature>
<dbReference type="EMBL" id="JBHSFS010000042">
    <property type="protein sequence ID" value="MFC4518293.1"/>
    <property type="molecule type" value="Genomic_DNA"/>
</dbReference>
<accession>A0ABV9BWM3</accession>
<protein>
    <recommendedName>
        <fullName evidence="5">Secreted protein</fullName>
    </recommendedName>
</protein>
<evidence type="ECO:0000256" key="2">
    <source>
        <dbReference type="SAM" id="SignalP"/>
    </source>
</evidence>